<dbReference type="PROSITE" id="PS51257">
    <property type="entry name" value="PROKAR_LIPOPROTEIN"/>
    <property type="match status" value="1"/>
</dbReference>
<evidence type="ECO:0000256" key="1">
    <source>
        <dbReference type="SAM" id="SignalP"/>
    </source>
</evidence>
<dbReference type="EMBL" id="FNNJ01000009">
    <property type="protein sequence ID" value="SDX78256.1"/>
    <property type="molecule type" value="Genomic_DNA"/>
</dbReference>
<proteinExistence type="predicted"/>
<evidence type="ECO:0000259" key="2">
    <source>
        <dbReference type="PROSITE" id="PS50206"/>
    </source>
</evidence>
<dbReference type="InterPro" id="IPR052367">
    <property type="entry name" value="Thiosulfate_ST/Rhodanese-like"/>
</dbReference>
<gene>
    <name evidence="3" type="ORF">SAMN05444411_109110</name>
</gene>
<dbReference type="SMART" id="SM00450">
    <property type="entry name" value="RHOD"/>
    <property type="match status" value="1"/>
</dbReference>
<dbReference type="Pfam" id="PF00581">
    <property type="entry name" value="Rhodanese"/>
    <property type="match status" value="1"/>
</dbReference>
<feature type="signal peptide" evidence="1">
    <location>
        <begin position="1"/>
        <end position="19"/>
    </location>
</feature>
<dbReference type="PANTHER" id="PTHR45431:SF3">
    <property type="entry name" value="RHODANESE-LIKE DOMAIN-CONTAINING PROTEIN 15, CHLOROPLASTIC"/>
    <property type="match status" value="1"/>
</dbReference>
<keyword evidence="3" id="KW-0808">Transferase</keyword>
<dbReference type="STRING" id="762486.SAMN05444411_109110"/>
<feature type="domain" description="Rhodanese" evidence="2">
    <location>
        <begin position="46"/>
        <end position="136"/>
    </location>
</feature>
<evidence type="ECO:0000313" key="3">
    <source>
        <dbReference type="EMBL" id="SDX78256.1"/>
    </source>
</evidence>
<accession>A0A1H3EHN9</accession>
<dbReference type="Gene3D" id="3.40.250.10">
    <property type="entry name" value="Rhodanese-like domain"/>
    <property type="match status" value="1"/>
</dbReference>
<dbReference type="InterPro" id="IPR001763">
    <property type="entry name" value="Rhodanese-like_dom"/>
</dbReference>
<reference evidence="3 4" key="1">
    <citation type="submission" date="2016-10" db="EMBL/GenBank/DDBJ databases">
        <authorList>
            <person name="de Groot N.N."/>
        </authorList>
    </citation>
    <scope>NUCLEOTIDE SEQUENCE [LARGE SCALE GENOMIC DNA]</scope>
    <source>
        <strain evidence="3 4">DSM 24956</strain>
    </source>
</reference>
<dbReference type="OrthoDB" id="9808735at2"/>
<dbReference type="PROSITE" id="PS50206">
    <property type="entry name" value="RHODANESE_3"/>
    <property type="match status" value="1"/>
</dbReference>
<dbReference type="InterPro" id="IPR036873">
    <property type="entry name" value="Rhodanese-like_dom_sf"/>
</dbReference>
<dbReference type="PANTHER" id="PTHR45431">
    <property type="entry name" value="RHODANESE-LIKE DOMAIN-CONTAINING PROTEIN 15, CHLOROPLASTIC"/>
    <property type="match status" value="1"/>
</dbReference>
<dbReference type="GO" id="GO:0016740">
    <property type="term" value="F:transferase activity"/>
    <property type="evidence" value="ECO:0007669"/>
    <property type="project" value="UniProtKB-KW"/>
</dbReference>
<feature type="chain" id="PRO_5011484813" evidence="1">
    <location>
        <begin position="20"/>
        <end position="136"/>
    </location>
</feature>
<dbReference type="AlphaFoldDB" id="A0A1H3EHN9"/>
<keyword evidence="4" id="KW-1185">Reference proteome</keyword>
<organism evidence="3 4">
    <name type="scientific">Lutibacter oricola</name>
    <dbReference type="NCBI Taxonomy" id="762486"/>
    <lineage>
        <taxon>Bacteria</taxon>
        <taxon>Pseudomonadati</taxon>
        <taxon>Bacteroidota</taxon>
        <taxon>Flavobacteriia</taxon>
        <taxon>Flavobacteriales</taxon>
        <taxon>Flavobacteriaceae</taxon>
        <taxon>Lutibacter</taxon>
    </lineage>
</organism>
<name>A0A1H3EHN9_9FLAO</name>
<dbReference type="Proteomes" id="UP000199595">
    <property type="component" value="Unassembled WGS sequence"/>
</dbReference>
<keyword evidence="1" id="KW-0732">Signal</keyword>
<dbReference type="RefSeq" id="WP_090124973.1">
    <property type="nucleotide sequence ID" value="NZ_FNNJ01000009.1"/>
</dbReference>
<protein>
    <submittedName>
        <fullName evidence="3">Rhodanese-related sulfurtransferase</fullName>
    </submittedName>
</protein>
<dbReference type="SUPFAM" id="SSF52821">
    <property type="entry name" value="Rhodanese/Cell cycle control phosphatase"/>
    <property type="match status" value="1"/>
</dbReference>
<dbReference type="CDD" id="cd00158">
    <property type="entry name" value="RHOD"/>
    <property type="match status" value="1"/>
</dbReference>
<sequence length="136" mass="15487">MKKYLKLPFIVLVTFIAFSCNNSKPSKTVTQNGEINRVTPQDFNSKLDDNILIDIRTPREFEQGHLEGAVNVNYFDKAFLTQMAKYDKSKAIFIYCRSGSRTSSASKKLANAGFTLIYDLHGGISNWHKNKFKIVK</sequence>
<evidence type="ECO:0000313" key="4">
    <source>
        <dbReference type="Proteomes" id="UP000199595"/>
    </source>
</evidence>